<evidence type="ECO:0000256" key="4">
    <source>
        <dbReference type="ARBA" id="ARBA00023136"/>
    </source>
</evidence>
<dbReference type="AlphaFoldDB" id="A0A183KBD6"/>
<evidence type="ECO:0000256" key="2">
    <source>
        <dbReference type="ARBA" id="ARBA00022692"/>
    </source>
</evidence>
<dbReference type="PROSITE" id="PS00154">
    <property type="entry name" value="ATPASE_E1_E2"/>
    <property type="match status" value="1"/>
</dbReference>
<keyword evidence="2" id="KW-0812">Transmembrane</keyword>
<comment type="subcellular location">
    <subcellularLocation>
        <location evidence="1">Membrane</location>
    </subcellularLocation>
</comment>
<sequence length="436" mass="49344">LHCYTSLCRAHPLNPTQLILRGASLKNTKWIFGLTVYTGKESKVMLNSTAAPLKRSTVERQTNTYTQAGQKILDSGEMLLYCGHDEENAPHTQGFALMLSNEARNAHGLQRTMEEMRTKRGADMASDHYLVVAKTKLNLKRHRITGETAFQRFNATFLRGTEKLNEFKITLNNRLLSLPDLNNEETTMENIWKWISEALNSTYQEVLSRMKHHHKECFSIETLDMIQEMEKTAINNSRTTTEEVKAQDEYAGANKEVKRSIRADKQKYVEELATTAEKLDQISVKASLKNAESFGQLFHLSIGFDLDMYDPDSDTPAMARTSNLNEELGQVRYLFSDKTGTLTRNVMEFKRCSIGGIMYGNSTEDSNALEDQNLINKLNDGDLLVDQFFTILAVCHTVVPERNVSENNTNDNNVAVFGNDNLNNEQLINYQASSPG</sequence>
<dbReference type="PANTHER" id="PTHR24092:SF150">
    <property type="entry name" value="PHOSPHOLIPID-TRANSPORTING ATPASE"/>
    <property type="match status" value="1"/>
</dbReference>
<evidence type="ECO:0000256" key="3">
    <source>
        <dbReference type="ARBA" id="ARBA00022989"/>
    </source>
</evidence>
<proteinExistence type="predicted"/>
<reference evidence="5" key="1">
    <citation type="submission" date="2016-06" db="UniProtKB">
        <authorList>
            <consortium name="WormBaseParasite"/>
        </authorList>
    </citation>
    <scope>IDENTIFICATION</scope>
</reference>
<dbReference type="STRING" id="6186.A0A183KBD6"/>
<keyword evidence="3" id="KW-1133">Transmembrane helix</keyword>
<name>A0A183KBD6_9TREM</name>
<dbReference type="GO" id="GO:0140326">
    <property type="term" value="F:ATPase-coupled intramembrane lipid transporter activity"/>
    <property type="evidence" value="ECO:0007669"/>
    <property type="project" value="TreeGrafter"/>
</dbReference>
<dbReference type="GO" id="GO:0005802">
    <property type="term" value="C:trans-Golgi network"/>
    <property type="evidence" value="ECO:0007669"/>
    <property type="project" value="TreeGrafter"/>
</dbReference>
<evidence type="ECO:0000256" key="1">
    <source>
        <dbReference type="ARBA" id="ARBA00004370"/>
    </source>
</evidence>
<organism evidence="5">
    <name type="scientific">Schistosoma curassoni</name>
    <dbReference type="NCBI Taxonomy" id="6186"/>
    <lineage>
        <taxon>Eukaryota</taxon>
        <taxon>Metazoa</taxon>
        <taxon>Spiralia</taxon>
        <taxon>Lophotrochozoa</taxon>
        <taxon>Platyhelminthes</taxon>
        <taxon>Trematoda</taxon>
        <taxon>Digenea</taxon>
        <taxon>Strigeidida</taxon>
        <taxon>Schistosomatoidea</taxon>
        <taxon>Schistosomatidae</taxon>
        <taxon>Schistosoma</taxon>
    </lineage>
</organism>
<dbReference type="WBParaSite" id="SCUD_0001232701-mRNA-1">
    <property type="protein sequence ID" value="SCUD_0001232701-mRNA-1"/>
    <property type="gene ID" value="SCUD_0001232701"/>
</dbReference>
<protein>
    <submittedName>
        <fullName evidence="5">ATP-dependent DNA helicase</fullName>
    </submittedName>
</protein>
<keyword evidence="4" id="KW-0472">Membrane</keyword>
<evidence type="ECO:0000313" key="5">
    <source>
        <dbReference type="WBParaSite" id="SCUD_0001232701-mRNA-1"/>
    </source>
</evidence>
<dbReference type="GO" id="GO:0045332">
    <property type="term" value="P:phospholipid translocation"/>
    <property type="evidence" value="ECO:0007669"/>
    <property type="project" value="TreeGrafter"/>
</dbReference>
<dbReference type="PANTHER" id="PTHR24092">
    <property type="entry name" value="PROBABLE PHOSPHOLIPID-TRANSPORTING ATPASE"/>
    <property type="match status" value="1"/>
</dbReference>
<dbReference type="GO" id="GO:0005886">
    <property type="term" value="C:plasma membrane"/>
    <property type="evidence" value="ECO:0007669"/>
    <property type="project" value="TreeGrafter"/>
</dbReference>
<dbReference type="InterPro" id="IPR018303">
    <property type="entry name" value="ATPase_P-typ_P_site"/>
</dbReference>
<accession>A0A183KBD6</accession>